<comment type="caution">
    <text evidence="1">The sequence shown here is derived from an EMBL/GenBank/DDBJ whole genome shotgun (WGS) entry which is preliminary data.</text>
</comment>
<reference evidence="1 2" key="1">
    <citation type="journal article" date="2024" name="BMC Genomics">
        <title>De novo assembly and annotation of Popillia japonica's genome with initial clues to its potential as an invasive pest.</title>
        <authorList>
            <person name="Cucini C."/>
            <person name="Boschi S."/>
            <person name="Funari R."/>
            <person name="Cardaioli E."/>
            <person name="Iannotti N."/>
            <person name="Marturano G."/>
            <person name="Paoli F."/>
            <person name="Bruttini M."/>
            <person name="Carapelli A."/>
            <person name="Frati F."/>
            <person name="Nardi F."/>
        </authorList>
    </citation>
    <scope>NUCLEOTIDE SEQUENCE [LARGE SCALE GENOMIC DNA]</scope>
    <source>
        <strain evidence="1">DMR45628</strain>
    </source>
</reference>
<dbReference type="EMBL" id="JASPKY010000189">
    <property type="protein sequence ID" value="KAK9722329.1"/>
    <property type="molecule type" value="Genomic_DNA"/>
</dbReference>
<dbReference type="PANTHER" id="PTHR35455">
    <property type="entry name" value="UNNAMED PRODUCT"/>
    <property type="match status" value="1"/>
</dbReference>
<proteinExistence type="predicted"/>
<gene>
    <name evidence="1" type="ORF">QE152_g19730</name>
</gene>
<organism evidence="1 2">
    <name type="scientific">Popillia japonica</name>
    <name type="common">Japanese beetle</name>
    <dbReference type="NCBI Taxonomy" id="7064"/>
    <lineage>
        <taxon>Eukaryota</taxon>
        <taxon>Metazoa</taxon>
        <taxon>Ecdysozoa</taxon>
        <taxon>Arthropoda</taxon>
        <taxon>Hexapoda</taxon>
        <taxon>Insecta</taxon>
        <taxon>Pterygota</taxon>
        <taxon>Neoptera</taxon>
        <taxon>Endopterygota</taxon>
        <taxon>Coleoptera</taxon>
        <taxon>Polyphaga</taxon>
        <taxon>Scarabaeiformia</taxon>
        <taxon>Scarabaeidae</taxon>
        <taxon>Rutelinae</taxon>
        <taxon>Popillia</taxon>
    </lineage>
</organism>
<keyword evidence="2" id="KW-1185">Reference proteome</keyword>
<evidence type="ECO:0000313" key="1">
    <source>
        <dbReference type="EMBL" id="KAK9722329.1"/>
    </source>
</evidence>
<dbReference type="InterPro" id="IPR031985">
    <property type="entry name" value="DUF4787"/>
</dbReference>
<evidence type="ECO:0000313" key="2">
    <source>
        <dbReference type="Proteomes" id="UP001458880"/>
    </source>
</evidence>
<accession>A0AAW1KPQ6</accession>
<dbReference type="Pfam" id="PF16029">
    <property type="entry name" value="DUF4787"/>
    <property type="match status" value="1"/>
</dbReference>
<dbReference type="Proteomes" id="UP001458880">
    <property type="component" value="Unassembled WGS sequence"/>
</dbReference>
<dbReference type="PANTHER" id="PTHR35455:SF1">
    <property type="entry name" value="AGAP005842-PA"/>
    <property type="match status" value="1"/>
</dbReference>
<dbReference type="AlphaFoldDB" id="A0AAW1KPQ6"/>
<sequence length="94" mass="10873">MCILYVRCEEKVVYTFTEFAYKESAKNEAMFREYEATCEAGCSGKKGVSKVLCVRQCVSPSCYKDLYQQDQLEEGEVDVRLNSFKGCFIQRYNS</sequence>
<protein>
    <submittedName>
        <fullName evidence="1">Uncharacterized protein</fullName>
    </submittedName>
</protein>
<name>A0AAW1KPQ6_POPJA</name>